<feature type="non-terminal residue" evidence="1">
    <location>
        <position position="1"/>
    </location>
</feature>
<sequence length="119" mass="14055">LLVSQHPLAVERMRYKQRYHRVKVPRDLRVCRFGCREVETVEHALFFCKKSAELVICRRLFVSGMQHLEPKVLSVEPWNATNILRAIIFRRESVCQTAKYVSKVFAIFSREPMTWPAGY</sequence>
<dbReference type="AlphaFoldDB" id="A0AAD6WY68"/>
<organism evidence="1 2">
    <name type="scientific">Mycena alexandri</name>
    <dbReference type="NCBI Taxonomy" id="1745969"/>
    <lineage>
        <taxon>Eukaryota</taxon>
        <taxon>Fungi</taxon>
        <taxon>Dikarya</taxon>
        <taxon>Basidiomycota</taxon>
        <taxon>Agaricomycotina</taxon>
        <taxon>Agaricomycetes</taxon>
        <taxon>Agaricomycetidae</taxon>
        <taxon>Agaricales</taxon>
        <taxon>Marasmiineae</taxon>
        <taxon>Mycenaceae</taxon>
        <taxon>Mycena</taxon>
    </lineage>
</organism>
<comment type="caution">
    <text evidence="1">The sequence shown here is derived from an EMBL/GenBank/DDBJ whole genome shotgun (WGS) entry which is preliminary data.</text>
</comment>
<dbReference type="Proteomes" id="UP001218188">
    <property type="component" value="Unassembled WGS sequence"/>
</dbReference>
<reference evidence="1" key="1">
    <citation type="submission" date="2023-03" db="EMBL/GenBank/DDBJ databases">
        <title>Massive genome expansion in bonnet fungi (Mycena s.s.) driven by repeated elements and novel gene families across ecological guilds.</title>
        <authorList>
            <consortium name="Lawrence Berkeley National Laboratory"/>
            <person name="Harder C.B."/>
            <person name="Miyauchi S."/>
            <person name="Viragh M."/>
            <person name="Kuo A."/>
            <person name="Thoen E."/>
            <person name="Andreopoulos B."/>
            <person name="Lu D."/>
            <person name="Skrede I."/>
            <person name="Drula E."/>
            <person name="Henrissat B."/>
            <person name="Morin E."/>
            <person name="Kohler A."/>
            <person name="Barry K."/>
            <person name="LaButti K."/>
            <person name="Morin E."/>
            <person name="Salamov A."/>
            <person name="Lipzen A."/>
            <person name="Mereny Z."/>
            <person name="Hegedus B."/>
            <person name="Baldrian P."/>
            <person name="Stursova M."/>
            <person name="Weitz H."/>
            <person name="Taylor A."/>
            <person name="Grigoriev I.V."/>
            <person name="Nagy L.G."/>
            <person name="Martin F."/>
            <person name="Kauserud H."/>
        </authorList>
    </citation>
    <scope>NUCLEOTIDE SEQUENCE</scope>
    <source>
        <strain evidence="1">CBHHK200</strain>
    </source>
</reference>
<evidence type="ECO:0000313" key="2">
    <source>
        <dbReference type="Proteomes" id="UP001218188"/>
    </source>
</evidence>
<protein>
    <submittedName>
        <fullName evidence="1">Uncharacterized protein</fullName>
    </submittedName>
</protein>
<keyword evidence="2" id="KW-1185">Reference proteome</keyword>
<evidence type="ECO:0000313" key="1">
    <source>
        <dbReference type="EMBL" id="KAJ7025479.1"/>
    </source>
</evidence>
<dbReference type="EMBL" id="JARJCM010000152">
    <property type="protein sequence ID" value="KAJ7025479.1"/>
    <property type="molecule type" value="Genomic_DNA"/>
</dbReference>
<proteinExistence type="predicted"/>
<name>A0AAD6WY68_9AGAR</name>
<gene>
    <name evidence="1" type="ORF">C8F04DRAFT_967689</name>
</gene>
<accession>A0AAD6WY68</accession>